<organism evidence="4 5">
    <name type="scientific">Halopseudomonas salina</name>
    <dbReference type="NCBI Taxonomy" id="1323744"/>
    <lineage>
        <taxon>Bacteria</taxon>
        <taxon>Pseudomonadati</taxon>
        <taxon>Pseudomonadota</taxon>
        <taxon>Gammaproteobacteria</taxon>
        <taxon>Pseudomonadales</taxon>
        <taxon>Pseudomonadaceae</taxon>
        <taxon>Halopseudomonas</taxon>
    </lineage>
</organism>
<sequence>MTQTIQIGSKNVALDQEGFLVDLNDWSQPLAAELARLEGIDLTEEHLEVVLALRQFYQRYQLSPAMRPLVKYIGQELGAEKGKSIYLLKLFPGSPAKLASKIAGLPKPDNCL</sequence>
<dbReference type="InterPro" id="IPR007453">
    <property type="entry name" value="DsrC/TusE"/>
</dbReference>
<dbReference type="PIRSF" id="PIRSF006223">
    <property type="entry name" value="DsrC_TusE"/>
    <property type="match status" value="1"/>
</dbReference>
<accession>A0ABQ1PRV9</accession>
<dbReference type="NCBIfam" id="TIGR03342">
    <property type="entry name" value="dsrC_tusE_dsvC"/>
    <property type="match status" value="1"/>
</dbReference>
<comment type="function">
    <text evidence="3">Part of a sulfur-relay system.</text>
</comment>
<dbReference type="Gene3D" id="3.30.1420.10">
    <property type="match status" value="1"/>
</dbReference>
<evidence type="ECO:0000256" key="1">
    <source>
        <dbReference type="ARBA" id="ARBA00004496"/>
    </source>
</evidence>
<keyword evidence="3" id="KW-0808">Transferase</keyword>
<dbReference type="InterPro" id="IPR042072">
    <property type="entry name" value="DsrC-like_C"/>
</dbReference>
<dbReference type="Gene3D" id="1.10.10.370">
    <property type="entry name" value="DsrC-like protein, C-terminal domain"/>
    <property type="match status" value="1"/>
</dbReference>
<comment type="subcellular location">
    <subcellularLocation>
        <location evidence="1">Cytoplasm</location>
    </subcellularLocation>
</comment>
<dbReference type="PANTHER" id="PTHR37010">
    <property type="entry name" value="SULFURTRANSFERASE TUSE"/>
    <property type="match status" value="1"/>
</dbReference>
<dbReference type="EMBL" id="BMFF01000004">
    <property type="protein sequence ID" value="GGD02401.1"/>
    <property type="molecule type" value="Genomic_DNA"/>
</dbReference>
<proteinExistence type="inferred from homology"/>
<evidence type="ECO:0000313" key="5">
    <source>
        <dbReference type="Proteomes" id="UP000638188"/>
    </source>
</evidence>
<name>A0ABQ1PRV9_9GAMM</name>
<dbReference type="PANTHER" id="PTHR37010:SF1">
    <property type="entry name" value="SULFURTRANSFERASE TUSE"/>
    <property type="match status" value="1"/>
</dbReference>
<keyword evidence="2" id="KW-0963">Cytoplasm</keyword>
<comment type="similarity">
    <text evidence="3">Belongs to the dsrC/tusE family.</text>
</comment>
<evidence type="ECO:0000256" key="3">
    <source>
        <dbReference type="PIRNR" id="PIRNR006223"/>
    </source>
</evidence>
<evidence type="ECO:0000313" key="4">
    <source>
        <dbReference type="EMBL" id="GGD02401.1"/>
    </source>
</evidence>
<dbReference type="Pfam" id="PF04358">
    <property type="entry name" value="DsrC"/>
    <property type="match status" value="1"/>
</dbReference>
<dbReference type="InterPro" id="IPR025526">
    <property type="entry name" value="DsrC-like_dom_sf"/>
</dbReference>
<dbReference type="SUPFAM" id="SSF69721">
    <property type="entry name" value="DsrC, the gamma subunit of dissimilatory sulfite reductase"/>
    <property type="match status" value="1"/>
</dbReference>
<protein>
    <recommendedName>
        <fullName evidence="3">Sulfurtransferase</fullName>
        <ecNumber evidence="3">2.8.1.-</ecNumber>
    </recommendedName>
</protein>
<comment type="caution">
    <text evidence="4">The sequence shown here is derived from an EMBL/GenBank/DDBJ whole genome shotgun (WGS) entry which is preliminary data.</text>
</comment>
<dbReference type="Proteomes" id="UP000638188">
    <property type="component" value="Unassembled WGS sequence"/>
</dbReference>
<dbReference type="EC" id="2.8.1.-" evidence="3"/>
<gene>
    <name evidence="4" type="ORF">GCM10007418_22010</name>
</gene>
<reference evidence="5" key="1">
    <citation type="journal article" date="2019" name="Int. J. Syst. Evol. Microbiol.">
        <title>The Global Catalogue of Microorganisms (GCM) 10K type strain sequencing project: providing services to taxonomists for standard genome sequencing and annotation.</title>
        <authorList>
            <consortium name="The Broad Institute Genomics Platform"/>
            <consortium name="The Broad Institute Genome Sequencing Center for Infectious Disease"/>
            <person name="Wu L."/>
            <person name="Ma J."/>
        </authorList>
    </citation>
    <scope>NUCLEOTIDE SEQUENCE [LARGE SCALE GENOMIC DNA]</scope>
    <source>
        <strain evidence="5">CGMCC 1.12482</strain>
    </source>
</reference>
<dbReference type="RefSeq" id="WP_223825390.1">
    <property type="nucleotide sequence ID" value="NZ_BMFF01000004.1"/>
</dbReference>
<keyword evidence="5" id="KW-1185">Reference proteome</keyword>
<dbReference type="InterPro" id="IPR043163">
    <property type="entry name" value="DsrC-like_N"/>
</dbReference>
<evidence type="ECO:0000256" key="2">
    <source>
        <dbReference type="ARBA" id="ARBA00022490"/>
    </source>
</evidence>